<keyword evidence="4" id="KW-0238">DNA-binding</keyword>
<evidence type="ECO:0000256" key="2">
    <source>
        <dbReference type="ARBA" id="ARBA00007163"/>
    </source>
</evidence>
<dbReference type="SMART" id="SM00338">
    <property type="entry name" value="BRLZ"/>
    <property type="match status" value="1"/>
</dbReference>
<feature type="coiled-coil region" evidence="7">
    <location>
        <begin position="394"/>
        <end position="421"/>
    </location>
</feature>
<feature type="region of interest" description="Disordered" evidence="8">
    <location>
        <begin position="194"/>
        <end position="216"/>
    </location>
</feature>
<dbReference type="PANTHER" id="PTHR45693:SF31">
    <property type="entry name" value="TRANSCRIPTION FACTOR TGAL10"/>
    <property type="match status" value="1"/>
</dbReference>
<evidence type="ECO:0000259" key="10">
    <source>
        <dbReference type="PROSITE" id="PS50217"/>
    </source>
</evidence>
<evidence type="ECO:0000256" key="1">
    <source>
        <dbReference type="ARBA" id="ARBA00004123"/>
    </source>
</evidence>
<dbReference type="GO" id="GO:0003700">
    <property type="term" value="F:DNA-binding transcription factor activity"/>
    <property type="evidence" value="ECO:0007669"/>
    <property type="project" value="InterPro"/>
</dbReference>
<keyword evidence="9" id="KW-1133">Transmembrane helix</keyword>
<evidence type="ECO:0000256" key="5">
    <source>
        <dbReference type="ARBA" id="ARBA00023163"/>
    </source>
</evidence>
<evidence type="ECO:0000313" key="13">
    <source>
        <dbReference type="Proteomes" id="UP000000768"/>
    </source>
</evidence>
<evidence type="ECO:0000259" key="11">
    <source>
        <dbReference type="PROSITE" id="PS51806"/>
    </source>
</evidence>
<dbReference type="GO" id="GO:0043565">
    <property type="term" value="F:sequence-specific DNA binding"/>
    <property type="evidence" value="ECO:0007669"/>
    <property type="project" value="InterPro"/>
</dbReference>
<accession>A0A1Z5R886</accession>
<dbReference type="OrthoDB" id="2015618at2759"/>
<dbReference type="STRING" id="4558.A0A1Z5R886"/>
<dbReference type="PROSITE" id="PS51806">
    <property type="entry name" value="DOG1"/>
    <property type="match status" value="1"/>
</dbReference>
<evidence type="ECO:0000256" key="8">
    <source>
        <dbReference type="SAM" id="MobiDB-lite"/>
    </source>
</evidence>
<keyword evidence="7" id="KW-0175">Coiled coil</keyword>
<dbReference type="EMBL" id="CM000766">
    <property type="protein sequence ID" value="OQU79985.1"/>
    <property type="molecule type" value="Genomic_DNA"/>
</dbReference>
<evidence type="ECO:0000256" key="6">
    <source>
        <dbReference type="ARBA" id="ARBA00023242"/>
    </source>
</evidence>
<dbReference type="AlphaFoldDB" id="A0A1Z5R886"/>
<evidence type="ECO:0000256" key="3">
    <source>
        <dbReference type="ARBA" id="ARBA00023015"/>
    </source>
</evidence>
<reference evidence="13" key="3">
    <citation type="journal article" date="2018" name="Plant J.">
        <title>The Sorghum bicolor reference genome: improved assembly, gene annotations, a transcriptome atlas, and signatures of genome organization.</title>
        <authorList>
            <person name="McCormick R.F."/>
            <person name="Truong S.K."/>
            <person name="Sreedasyam A."/>
            <person name="Jenkins J."/>
            <person name="Shu S."/>
            <person name="Sims D."/>
            <person name="Kennedy M."/>
            <person name="Amirebrahimi M."/>
            <person name="Weers B.D."/>
            <person name="McKinley B."/>
            <person name="Mattison A."/>
            <person name="Morishige D.T."/>
            <person name="Grimwood J."/>
            <person name="Schmutz J."/>
            <person name="Mullet J.E."/>
        </authorList>
    </citation>
    <scope>NUCLEOTIDE SEQUENCE [LARGE SCALE GENOMIC DNA]</scope>
    <source>
        <strain evidence="13">cv. BTx623</strain>
    </source>
</reference>
<dbReference type="PROSITE" id="PS00036">
    <property type="entry name" value="BZIP_BASIC"/>
    <property type="match status" value="1"/>
</dbReference>
<dbReference type="Gene3D" id="1.20.5.170">
    <property type="match status" value="1"/>
</dbReference>
<dbReference type="eggNOG" id="ENOG502QS1H">
    <property type="taxonomic scope" value="Eukaryota"/>
</dbReference>
<proteinExistence type="inferred from homology"/>
<evidence type="ECO:0000256" key="9">
    <source>
        <dbReference type="SAM" id="Phobius"/>
    </source>
</evidence>
<dbReference type="InterPro" id="IPR025422">
    <property type="entry name" value="TGA_domain"/>
</dbReference>
<keyword evidence="9" id="KW-0812">Transmembrane</keyword>
<dbReference type="EMBL" id="CM000766">
    <property type="protein sequence ID" value="OQU79984.1"/>
    <property type="molecule type" value="Genomic_DNA"/>
</dbReference>
<dbReference type="OMA" id="LINTCTW"/>
<reference evidence="12" key="2">
    <citation type="submission" date="2017-02" db="EMBL/GenBank/DDBJ databases">
        <title>WGS assembly of Sorghum bicolor.</title>
        <authorList>
            <person name="Paterson A."/>
            <person name="Mullet J."/>
            <person name="Bowers J."/>
            <person name="Bruggmann R."/>
            <person name="Dubchak I."/>
            <person name="Grimwood J."/>
            <person name="Gundlach H."/>
            <person name="Haberer G."/>
            <person name="Hellsten U."/>
            <person name="Mitros T."/>
            <person name="Poliakov A."/>
            <person name="Schmutz J."/>
            <person name="Spannagl M."/>
            <person name="Tang H."/>
            <person name="Wang X."/>
            <person name="Wicker T."/>
            <person name="Bharti A."/>
            <person name="Chapman J."/>
            <person name="Feltus F."/>
            <person name="Gowik U."/>
            <person name="Grigoriev I."/>
            <person name="Lyons E."/>
            <person name="Maher C."/>
            <person name="Martis M."/>
            <person name="Narechania A."/>
            <person name="Otillar R."/>
            <person name="Penning B."/>
            <person name="Salamov A."/>
            <person name="Wang Y."/>
            <person name="Zhang L."/>
            <person name="Carpita N."/>
            <person name="Freeling M."/>
            <person name="Gingle A."/>
            <person name="Hash C."/>
            <person name="Keller B."/>
            <person name="Klein P."/>
            <person name="Kresovich S."/>
            <person name="Mccann M."/>
            <person name="Ming R."/>
            <person name="Peterson D."/>
            <person name="Rahman M."/>
            <person name="Ware D."/>
            <person name="Westhoff P."/>
            <person name="Mayer K."/>
            <person name="Messing J."/>
            <person name="Sims D."/>
            <person name="Jenkins J."/>
            <person name="Shu S."/>
            <person name="Rokhsar D."/>
        </authorList>
    </citation>
    <scope>NUCLEOTIDE SEQUENCE</scope>
</reference>
<feature type="domain" description="BZIP" evidence="10">
    <location>
        <begin position="219"/>
        <end position="261"/>
    </location>
</feature>
<dbReference type="InParanoid" id="A0A1Z5R886"/>
<feature type="coiled-coil region" evidence="7">
    <location>
        <begin position="240"/>
        <end position="274"/>
    </location>
</feature>
<keyword evidence="9" id="KW-0472">Membrane</keyword>
<evidence type="ECO:0008006" key="14">
    <source>
        <dbReference type="Google" id="ProtNLM"/>
    </source>
</evidence>
<feature type="transmembrane region" description="Helical" evidence="9">
    <location>
        <begin position="18"/>
        <end position="37"/>
    </location>
</feature>
<dbReference type="InterPro" id="IPR004827">
    <property type="entry name" value="bZIP"/>
</dbReference>
<keyword evidence="13" id="KW-1185">Reference proteome</keyword>
<comment type="subcellular location">
    <subcellularLocation>
        <location evidence="1">Nucleus</location>
    </subcellularLocation>
</comment>
<dbReference type="Pfam" id="PF14144">
    <property type="entry name" value="DOG1"/>
    <property type="match status" value="1"/>
</dbReference>
<dbReference type="Gramene" id="OQU79984">
    <property type="protein sequence ID" value="OQU79984"/>
    <property type="gene ID" value="SORBI_3007G061100"/>
</dbReference>
<evidence type="ECO:0000313" key="12">
    <source>
        <dbReference type="EMBL" id="OQU79984.1"/>
    </source>
</evidence>
<feature type="transmembrane region" description="Helical" evidence="9">
    <location>
        <begin position="44"/>
        <end position="65"/>
    </location>
</feature>
<sequence length="516" mass="56765">MKAAMQVGSFFLREMGSLLINTCTWMASCVGKWCALWRRILEHIYIWGAALSFLLDWCICLTLPAHPYKKVDQVKHEMELYPGYLQDHFNIHKLSRLATSGAAPGRYVTSGPAVGGGATAMGIYERQRHLVAAGVSVWGEPFRPDADALPLSAVVPTVTLATPPAPPLDVVEAEEVKFGKHQLLQAQQYDFPPQVEEEAPPPSSDSFGHDHDDDAARPRDKIQRRLAQNREAARKSRLRKKAYIQNLETSRMKLAQLEQELTMARRQQQQQQHGAYGVGGGGGGVAAAAGADPRVAAFELEYARWVEEQGRQATELRAALQSHAPEVQLRVLVDAGLAHYGALFQAKAQAARSDAFFVLSGVWRAPAERFFLWIGGFRPSELLKVLAPRLNPLMDHQAAEVRKLQNTARQLEDALSQGMSKLQQTLVDALMTVDVASPLGAGGGYAAQQMASAVGKLADLVDFVDKADHLRQQTLRNMHKILTPRQAARGLLALADYGQRLRALSSLWAARPREPA</sequence>
<feature type="compositionally biased region" description="Basic and acidic residues" evidence="8">
    <location>
        <begin position="207"/>
        <end position="216"/>
    </location>
</feature>
<dbReference type="PANTHER" id="PTHR45693">
    <property type="entry name" value="TRANSCRIPTION FACTOR TGA9"/>
    <property type="match status" value="1"/>
</dbReference>
<dbReference type="FunFam" id="1.20.5.170:FF:000019">
    <property type="entry name" value="BZIP family transcription factor"/>
    <property type="match status" value="1"/>
</dbReference>
<gene>
    <name evidence="12" type="ORF">SORBI_3007G061100</name>
</gene>
<dbReference type="InterPro" id="IPR046347">
    <property type="entry name" value="bZIP_sf"/>
</dbReference>
<dbReference type="GO" id="GO:0006351">
    <property type="term" value="P:DNA-templated transcription"/>
    <property type="evidence" value="ECO:0007669"/>
    <property type="project" value="InterPro"/>
</dbReference>
<dbReference type="Gramene" id="OQU79985">
    <property type="protein sequence ID" value="OQU79985"/>
    <property type="gene ID" value="SORBI_3007G061100"/>
</dbReference>
<comment type="similarity">
    <text evidence="2">Belongs to the bZIP family.</text>
</comment>
<dbReference type="Proteomes" id="UP000000768">
    <property type="component" value="Chromosome 7"/>
</dbReference>
<keyword evidence="5" id="KW-0804">Transcription</keyword>
<dbReference type="PROSITE" id="PS50217">
    <property type="entry name" value="BZIP"/>
    <property type="match status" value="1"/>
</dbReference>
<keyword evidence="6" id="KW-0539">Nucleus</keyword>
<reference evidence="12 13" key="1">
    <citation type="journal article" date="2009" name="Nature">
        <title>The Sorghum bicolor genome and the diversification of grasses.</title>
        <authorList>
            <person name="Paterson A.H."/>
            <person name="Bowers J.E."/>
            <person name="Bruggmann R."/>
            <person name="Dubchak I."/>
            <person name="Grimwood J."/>
            <person name="Gundlach H."/>
            <person name="Haberer G."/>
            <person name="Hellsten U."/>
            <person name="Mitros T."/>
            <person name="Poliakov A."/>
            <person name="Schmutz J."/>
            <person name="Spannagl M."/>
            <person name="Tang H."/>
            <person name="Wang X."/>
            <person name="Wicker T."/>
            <person name="Bharti A.K."/>
            <person name="Chapman J."/>
            <person name="Feltus F.A."/>
            <person name="Gowik U."/>
            <person name="Grigoriev I.V."/>
            <person name="Lyons E."/>
            <person name="Maher C.A."/>
            <person name="Martis M."/>
            <person name="Narechania A."/>
            <person name="Otillar R.P."/>
            <person name="Penning B.W."/>
            <person name="Salamov A.A."/>
            <person name="Wang Y."/>
            <person name="Zhang L."/>
            <person name="Carpita N.C."/>
            <person name="Freeling M."/>
            <person name="Gingle A.R."/>
            <person name="Hash C.T."/>
            <person name="Keller B."/>
            <person name="Klein P."/>
            <person name="Kresovich S."/>
            <person name="McCann M.C."/>
            <person name="Ming R."/>
            <person name="Peterson D.G."/>
            <person name="Mehboob-ur-Rahman"/>
            <person name="Ware D."/>
            <person name="Westhoff P."/>
            <person name="Mayer K.F."/>
            <person name="Messing J."/>
            <person name="Rokhsar D.S."/>
        </authorList>
    </citation>
    <scope>NUCLEOTIDE SEQUENCE [LARGE SCALE GENOMIC DNA]</scope>
    <source>
        <strain evidence="13">cv. BTx623</strain>
    </source>
</reference>
<dbReference type="GO" id="GO:0005634">
    <property type="term" value="C:nucleus"/>
    <property type="evidence" value="ECO:0007669"/>
    <property type="project" value="UniProtKB-SubCell"/>
</dbReference>
<name>A0A1Z5R886_SORBI</name>
<evidence type="ECO:0000256" key="7">
    <source>
        <dbReference type="SAM" id="Coils"/>
    </source>
</evidence>
<organism evidence="12 13">
    <name type="scientific">Sorghum bicolor</name>
    <name type="common">Sorghum</name>
    <name type="synonym">Sorghum vulgare</name>
    <dbReference type="NCBI Taxonomy" id="4558"/>
    <lineage>
        <taxon>Eukaryota</taxon>
        <taxon>Viridiplantae</taxon>
        <taxon>Streptophyta</taxon>
        <taxon>Embryophyta</taxon>
        <taxon>Tracheophyta</taxon>
        <taxon>Spermatophyta</taxon>
        <taxon>Magnoliopsida</taxon>
        <taxon>Liliopsida</taxon>
        <taxon>Poales</taxon>
        <taxon>Poaceae</taxon>
        <taxon>PACMAD clade</taxon>
        <taxon>Panicoideae</taxon>
        <taxon>Andropogonodae</taxon>
        <taxon>Andropogoneae</taxon>
        <taxon>Sorghinae</taxon>
        <taxon>Sorghum</taxon>
    </lineage>
</organism>
<evidence type="ECO:0000256" key="4">
    <source>
        <dbReference type="ARBA" id="ARBA00023125"/>
    </source>
</evidence>
<dbReference type="SUPFAM" id="SSF57959">
    <property type="entry name" value="Leucine zipper domain"/>
    <property type="match status" value="1"/>
</dbReference>
<dbReference type="Pfam" id="PF00170">
    <property type="entry name" value="bZIP_1"/>
    <property type="match status" value="1"/>
</dbReference>
<feature type="domain" description="DOG1" evidence="11">
    <location>
        <begin position="295"/>
        <end position="511"/>
    </location>
</feature>
<protein>
    <recommendedName>
        <fullName evidence="14">DOG1 domain-containing protein</fullName>
    </recommendedName>
</protein>
<dbReference type="PROSITE" id="PS51257">
    <property type="entry name" value="PROKAR_LIPOPROTEIN"/>
    <property type="match status" value="1"/>
</dbReference>
<keyword evidence="3" id="KW-0805">Transcription regulation</keyword>